<reference evidence="2 3" key="1">
    <citation type="submission" date="2016-07" db="EMBL/GenBank/DDBJ databases">
        <title>Pervasive Adenine N6-methylation of Active Genes in Fungi.</title>
        <authorList>
            <consortium name="DOE Joint Genome Institute"/>
            <person name="Mondo S.J."/>
            <person name="Dannebaum R.O."/>
            <person name="Kuo R.C."/>
            <person name="Labutti K."/>
            <person name="Haridas S."/>
            <person name="Kuo A."/>
            <person name="Salamov A."/>
            <person name="Ahrendt S.R."/>
            <person name="Lipzen A."/>
            <person name="Sullivan W."/>
            <person name="Andreopoulos W.B."/>
            <person name="Clum A."/>
            <person name="Lindquist E."/>
            <person name="Daum C."/>
            <person name="Ramamoorthy G.K."/>
            <person name="Gryganskyi A."/>
            <person name="Culley D."/>
            <person name="Magnuson J.K."/>
            <person name="James T.Y."/>
            <person name="O'Malley M.A."/>
            <person name="Stajich J.E."/>
            <person name="Spatafora J.W."/>
            <person name="Visel A."/>
            <person name="Grigoriev I.V."/>
        </authorList>
    </citation>
    <scope>NUCLEOTIDE SEQUENCE [LARGE SCALE GENOMIC DNA]</scope>
    <source>
        <strain evidence="2 3">PL171</strain>
    </source>
</reference>
<name>A0A1Y2HFG7_9FUNG</name>
<keyword evidence="3" id="KW-1185">Reference proteome</keyword>
<dbReference type="Proteomes" id="UP000193411">
    <property type="component" value="Unassembled WGS sequence"/>
</dbReference>
<comment type="caution">
    <text evidence="2">The sequence shown here is derived from an EMBL/GenBank/DDBJ whole genome shotgun (WGS) entry which is preliminary data.</text>
</comment>
<dbReference type="EMBL" id="MCFL01000036">
    <property type="protein sequence ID" value="ORZ33327.1"/>
    <property type="molecule type" value="Genomic_DNA"/>
</dbReference>
<organism evidence="2 3">
    <name type="scientific">Catenaria anguillulae PL171</name>
    <dbReference type="NCBI Taxonomy" id="765915"/>
    <lineage>
        <taxon>Eukaryota</taxon>
        <taxon>Fungi</taxon>
        <taxon>Fungi incertae sedis</taxon>
        <taxon>Blastocladiomycota</taxon>
        <taxon>Blastocladiomycetes</taxon>
        <taxon>Blastocladiales</taxon>
        <taxon>Catenariaceae</taxon>
        <taxon>Catenaria</taxon>
    </lineage>
</organism>
<protein>
    <submittedName>
        <fullName evidence="2">Uncharacterized protein</fullName>
    </submittedName>
</protein>
<sequence length="101" mass="10945">MLTIACQQSHRLLLSMHQPAARPPTPTVLPAKRFLHRAANRINGTTSCKPPHQSQVAHRRTSWAALPARRLVCLLVAATVDVAVSAALSPLYSAVTTFTLL</sequence>
<keyword evidence="1" id="KW-0472">Membrane</keyword>
<evidence type="ECO:0000313" key="3">
    <source>
        <dbReference type="Proteomes" id="UP000193411"/>
    </source>
</evidence>
<keyword evidence="1" id="KW-1133">Transmembrane helix</keyword>
<proteinExistence type="predicted"/>
<dbReference type="AlphaFoldDB" id="A0A1Y2HFG7"/>
<accession>A0A1Y2HFG7</accession>
<evidence type="ECO:0000313" key="2">
    <source>
        <dbReference type="EMBL" id="ORZ33327.1"/>
    </source>
</evidence>
<gene>
    <name evidence="2" type="ORF">BCR44DRAFT_248771</name>
</gene>
<feature type="transmembrane region" description="Helical" evidence="1">
    <location>
        <begin position="71"/>
        <end position="92"/>
    </location>
</feature>
<evidence type="ECO:0000256" key="1">
    <source>
        <dbReference type="SAM" id="Phobius"/>
    </source>
</evidence>
<keyword evidence="1" id="KW-0812">Transmembrane</keyword>